<accession>A0A6J8BIR5</accession>
<name>A0A6J8BIR5_MYTCO</name>
<dbReference type="AlphaFoldDB" id="A0A6J8BIR5"/>
<dbReference type="EMBL" id="CACVKT020003448">
    <property type="protein sequence ID" value="CAC5383825.1"/>
    <property type="molecule type" value="Genomic_DNA"/>
</dbReference>
<reference evidence="1 2" key="1">
    <citation type="submission" date="2020-06" db="EMBL/GenBank/DDBJ databases">
        <authorList>
            <person name="Li R."/>
            <person name="Bekaert M."/>
        </authorList>
    </citation>
    <scope>NUCLEOTIDE SEQUENCE [LARGE SCALE GENOMIC DNA]</scope>
    <source>
        <strain evidence="2">wild</strain>
    </source>
</reference>
<proteinExistence type="predicted"/>
<dbReference type="OrthoDB" id="10412718at2759"/>
<evidence type="ECO:0000313" key="1">
    <source>
        <dbReference type="EMBL" id="CAC5383825.1"/>
    </source>
</evidence>
<evidence type="ECO:0000313" key="2">
    <source>
        <dbReference type="Proteomes" id="UP000507470"/>
    </source>
</evidence>
<gene>
    <name evidence="1" type="ORF">MCOR_19526</name>
</gene>
<protein>
    <submittedName>
        <fullName evidence="1">Uncharacterized protein</fullName>
    </submittedName>
</protein>
<organism evidence="1 2">
    <name type="scientific">Mytilus coruscus</name>
    <name type="common">Sea mussel</name>
    <dbReference type="NCBI Taxonomy" id="42192"/>
    <lineage>
        <taxon>Eukaryota</taxon>
        <taxon>Metazoa</taxon>
        <taxon>Spiralia</taxon>
        <taxon>Lophotrochozoa</taxon>
        <taxon>Mollusca</taxon>
        <taxon>Bivalvia</taxon>
        <taxon>Autobranchia</taxon>
        <taxon>Pteriomorphia</taxon>
        <taxon>Mytilida</taxon>
        <taxon>Mytiloidea</taxon>
        <taxon>Mytilidae</taxon>
        <taxon>Mytilinae</taxon>
        <taxon>Mytilus</taxon>
    </lineage>
</organism>
<keyword evidence="2" id="KW-1185">Reference proteome</keyword>
<dbReference type="Proteomes" id="UP000507470">
    <property type="component" value="Unassembled WGS sequence"/>
</dbReference>
<sequence length="484" mass="56232">MYKACLDRRKAQEQYILNLRYPDKTSDEYLEYLENSTDGNTEYRSCNDSDSKERYLYEYLVNTVGTETDIRKRQQLFVVKDRIYNKAVSEITISSGSLSEGFDLPGSDIDIMFVIGDVDVIRDVRNIKHPVQNTQLVMETDNDHPGFTRLRLIAGGDGENDIITYNCFESTGKGLYLSVIKFINNINRRYPQLQLSSHGPCLSDKNQYMDYAFCLRSKYLPFKAMQWASRYRHQWPPHSAIDKSKSSTFIIDVCKHFYAEISQKAAQLLPRPTITTDRYNIHKRYHRHLQDGLKADAVTGWLLYASFYYVTGQYCVTLRITDYVLSKCSPAMILLGYNYYNEGDVLNYRNHVHPKMTLNDRMIMKTVRYVTYIQHSSLIPRELQLEVKDQYLCVQPTVMIHCLRFLCYHHLRDITNRQQVLRKLYLTMKNRDTILSNSLSHSITILGVCYEISGNKDAASHCYDTAVKCDGVICLSAKARISKL</sequence>